<dbReference type="InterPro" id="IPR024194">
    <property type="entry name" value="Ac/AlaTfrase_AlgI/DltB"/>
</dbReference>
<feature type="transmembrane region" description="Helical" evidence="10">
    <location>
        <begin position="119"/>
        <end position="138"/>
    </location>
</feature>
<comment type="subcellular location">
    <subcellularLocation>
        <location evidence="1">Cell membrane</location>
        <topology evidence="1">Multi-pass membrane protein</topology>
    </subcellularLocation>
</comment>
<dbReference type="PANTHER" id="PTHR13285:SF23">
    <property type="entry name" value="TEICHOIC ACID D-ALANYLTRANSFERASE"/>
    <property type="match status" value="1"/>
</dbReference>
<feature type="transmembrane region" description="Helical" evidence="10">
    <location>
        <begin position="221"/>
        <end position="238"/>
    </location>
</feature>
<evidence type="ECO:0000256" key="10">
    <source>
        <dbReference type="SAM" id="Phobius"/>
    </source>
</evidence>
<evidence type="ECO:0000256" key="9">
    <source>
        <dbReference type="PIRNR" id="PIRNR016636"/>
    </source>
</evidence>
<dbReference type="RefSeq" id="WP_262309874.1">
    <property type="nucleotide sequence ID" value="NZ_CP106679.1"/>
</dbReference>
<keyword evidence="12" id="KW-1185">Reference proteome</keyword>
<keyword evidence="8 9" id="KW-0012">Acyltransferase</keyword>
<keyword evidence="4 9" id="KW-0808">Transferase</keyword>
<evidence type="ECO:0000256" key="8">
    <source>
        <dbReference type="ARBA" id="ARBA00023315"/>
    </source>
</evidence>
<feature type="transmembrane region" description="Helical" evidence="10">
    <location>
        <begin position="50"/>
        <end position="66"/>
    </location>
</feature>
<keyword evidence="7 9" id="KW-0472">Membrane</keyword>
<evidence type="ECO:0000256" key="3">
    <source>
        <dbReference type="ARBA" id="ARBA00022475"/>
    </source>
</evidence>
<dbReference type="PIRSF" id="PIRSF500217">
    <property type="entry name" value="AlgI"/>
    <property type="match status" value="1"/>
</dbReference>
<accession>A0ABY6CPI5</accession>
<evidence type="ECO:0000256" key="4">
    <source>
        <dbReference type="ARBA" id="ARBA00022679"/>
    </source>
</evidence>
<feature type="transmembrane region" description="Helical" evidence="10">
    <location>
        <begin position="324"/>
        <end position="344"/>
    </location>
</feature>
<dbReference type="Pfam" id="PF03062">
    <property type="entry name" value="MBOAT"/>
    <property type="match status" value="1"/>
</dbReference>
<keyword evidence="3 9" id="KW-1003">Cell membrane</keyword>
<dbReference type="InterPro" id="IPR004299">
    <property type="entry name" value="MBOAT_fam"/>
</dbReference>
<reference evidence="11" key="1">
    <citation type="submission" date="2022-09" db="EMBL/GenBank/DDBJ databases">
        <title>Comparative genomics and taxonomic characterization of three novel marine species of genus Reichenbachiella exhibiting antioxidant and polysaccharide degradation activities.</title>
        <authorList>
            <person name="Muhammad N."/>
            <person name="Lee Y.-J."/>
            <person name="Ko J."/>
            <person name="Kim S.-G."/>
        </authorList>
    </citation>
    <scope>NUCLEOTIDE SEQUENCE</scope>
    <source>
        <strain evidence="11">BKB1-1</strain>
    </source>
</reference>
<evidence type="ECO:0000256" key="5">
    <source>
        <dbReference type="ARBA" id="ARBA00022692"/>
    </source>
</evidence>
<organism evidence="11 12">
    <name type="scientific">Reichenbachiella agarivorans</name>
    <dbReference type="NCBI Taxonomy" id="2979464"/>
    <lineage>
        <taxon>Bacteria</taxon>
        <taxon>Pseudomonadati</taxon>
        <taxon>Bacteroidota</taxon>
        <taxon>Cytophagia</taxon>
        <taxon>Cytophagales</taxon>
        <taxon>Reichenbachiellaceae</taxon>
        <taxon>Reichenbachiella</taxon>
    </lineage>
</organism>
<feature type="transmembrane region" description="Helical" evidence="10">
    <location>
        <begin position="20"/>
        <end position="38"/>
    </location>
</feature>
<evidence type="ECO:0000256" key="7">
    <source>
        <dbReference type="ARBA" id="ARBA00023136"/>
    </source>
</evidence>
<evidence type="ECO:0000313" key="12">
    <source>
        <dbReference type="Proteomes" id="UP001065174"/>
    </source>
</evidence>
<dbReference type="InterPro" id="IPR028362">
    <property type="entry name" value="AlgI"/>
</dbReference>
<feature type="transmembrane region" description="Helical" evidence="10">
    <location>
        <begin position="86"/>
        <end position="107"/>
    </location>
</feature>
<dbReference type="InterPro" id="IPR051085">
    <property type="entry name" value="MB_O-acyltransferase"/>
</dbReference>
<name>A0ABY6CPI5_9BACT</name>
<dbReference type="EMBL" id="CP106679">
    <property type="protein sequence ID" value="UXP32439.1"/>
    <property type="molecule type" value="Genomic_DNA"/>
</dbReference>
<feature type="transmembrane region" description="Helical" evidence="10">
    <location>
        <begin position="402"/>
        <end position="425"/>
    </location>
</feature>
<proteinExistence type="inferred from homology"/>
<keyword evidence="6 10" id="KW-1133">Transmembrane helix</keyword>
<evidence type="ECO:0000313" key="11">
    <source>
        <dbReference type="EMBL" id="UXP32439.1"/>
    </source>
</evidence>
<evidence type="ECO:0000256" key="6">
    <source>
        <dbReference type="ARBA" id="ARBA00022989"/>
    </source>
</evidence>
<protein>
    <submittedName>
        <fullName evidence="11">MBOAT family protein</fullName>
    </submittedName>
</protein>
<comment type="similarity">
    <text evidence="2 9">Belongs to the membrane-bound acyltransferase family.</text>
</comment>
<evidence type="ECO:0000256" key="2">
    <source>
        <dbReference type="ARBA" id="ARBA00010323"/>
    </source>
</evidence>
<dbReference type="PIRSF" id="PIRSF016636">
    <property type="entry name" value="AlgI_DltB"/>
    <property type="match status" value="1"/>
</dbReference>
<evidence type="ECO:0000256" key="1">
    <source>
        <dbReference type="ARBA" id="ARBA00004651"/>
    </source>
</evidence>
<dbReference type="PANTHER" id="PTHR13285">
    <property type="entry name" value="ACYLTRANSFERASE"/>
    <property type="match status" value="1"/>
</dbReference>
<sequence>MSKVWLLLASLFFYGWWNPLYVTLIISSILVNYGFHKLIKAQHNGGRKKMLLVIGIGLNVSVLGYYKYADFFISNFNALTGDNYNLLHIILPLGISFFTFQQIAFLVDTYKDVVEEMELLNYALFVSFFPQLIAGPIVHHAEMMPQFFDQSKKRINAENISKGLFVFNMGLAKKVIVADAFGKIANAGYGHASILGTIDSWVTSLAYTVQLYFDFSGYTDMAIGIALFFNIIIPNNFWSPYKSSSIKEFWRKWHMTLSRFLRDYIYIPLGGNRKGAFRTRLNLMATFLIGGIWHGAGWTFLFWGFLHGLGLVIHSFFEKLKIRIPYVVGLGITFLFVNMAWVFFRAESWGDALHVLNSMIHLETTGEGFKLISQLYDFPIWVAGVVLLFAPNSQEFAERFQINARHAVVIVVLTVLNVTFLNSSIDQEFLYFDF</sequence>
<gene>
    <name evidence="11" type="ORF">N6H18_00420</name>
</gene>
<dbReference type="Proteomes" id="UP001065174">
    <property type="component" value="Chromosome"/>
</dbReference>
<keyword evidence="5 10" id="KW-0812">Transmembrane</keyword>